<reference evidence="3 4" key="1">
    <citation type="submission" date="2021-06" db="EMBL/GenBank/DDBJ databases">
        <authorList>
            <person name="Kallberg Y."/>
            <person name="Tangrot J."/>
            <person name="Rosling A."/>
        </authorList>
    </citation>
    <scope>NUCLEOTIDE SEQUENCE [LARGE SCALE GENOMIC DNA]</scope>
    <source>
        <strain evidence="3 4">120-4 pot B 10/14</strain>
    </source>
</reference>
<name>A0ABN7USG6_GIGMA</name>
<organism evidence="3 4">
    <name type="scientific">Gigaspora margarita</name>
    <dbReference type="NCBI Taxonomy" id="4874"/>
    <lineage>
        <taxon>Eukaryota</taxon>
        <taxon>Fungi</taxon>
        <taxon>Fungi incertae sedis</taxon>
        <taxon>Mucoromycota</taxon>
        <taxon>Glomeromycotina</taxon>
        <taxon>Glomeromycetes</taxon>
        <taxon>Diversisporales</taxon>
        <taxon>Gigasporaceae</taxon>
        <taxon>Gigaspora</taxon>
    </lineage>
</organism>
<dbReference type="EMBL" id="CAJVQB010005513">
    <property type="protein sequence ID" value="CAG8663633.1"/>
    <property type="molecule type" value="Genomic_DNA"/>
</dbReference>
<dbReference type="PROSITE" id="PS50966">
    <property type="entry name" value="ZF_SWIM"/>
    <property type="match status" value="1"/>
</dbReference>
<feature type="non-terminal residue" evidence="3">
    <location>
        <position position="1"/>
    </location>
</feature>
<dbReference type="Proteomes" id="UP000789901">
    <property type="component" value="Unassembled WGS sequence"/>
</dbReference>
<keyword evidence="1" id="KW-0863">Zinc-finger</keyword>
<evidence type="ECO:0000256" key="1">
    <source>
        <dbReference type="PROSITE-ProRule" id="PRU00325"/>
    </source>
</evidence>
<keyword evidence="1" id="KW-0862">Zinc</keyword>
<keyword evidence="1" id="KW-0479">Metal-binding</keyword>
<evidence type="ECO:0000313" key="4">
    <source>
        <dbReference type="Proteomes" id="UP000789901"/>
    </source>
</evidence>
<comment type="caution">
    <text evidence="3">The sequence shown here is derived from an EMBL/GenBank/DDBJ whole genome shotgun (WGS) entry which is preliminary data.</text>
</comment>
<protein>
    <submittedName>
        <fullName evidence="3">25294_t:CDS:1</fullName>
    </submittedName>
</protein>
<accession>A0ABN7USG6</accession>
<dbReference type="InterPro" id="IPR007527">
    <property type="entry name" value="Znf_SWIM"/>
</dbReference>
<evidence type="ECO:0000259" key="2">
    <source>
        <dbReference type="PROSITE" id="PS50966"/>
    </source>
</evidence>
<proteinExistence type="predicted"/>
<gene>
    <name evidence="3" type="ORF">GMARGA_LOCUS10021</name>
</gene>
<sequence>FLVLCVQLLGVAYTTDTDLDMTLCSCKIWVEDINGNRIAGDGSGHYHDCEHSIGKEQTLNFSNQTYYIHAKVEGSARQPKIRGPFNDNACFHIHGTVNDWGFDETTC</sequence>
<keyword evidence="4" id="KW-1185">Reference proteome</keyword>
<feature type="domain" description="SWIM-type" evidence="2">
    <location>
        <begin position="13"/>
        <end position="60"/>
    </location>
</feature>
<evidence type="ECO:0000313" key="3">
    <source>
        <dbReference type="EMBL" id="CAG8663633.1"/>
    </source>
</evidence>